<dbReference type="OMA" id="EHEMISE"/>
<dbReference type="Pfam" id="PF00232">
    <property type="entry name" value="Glyco_hydro_1"/>
    <property type="match status" value="1"/>
</dbReference>
<protein>
    <recommendedName>
        <fullName evidence="7">Beta-glucosidase</fullName>
    </recommendedName>
</protein>
<evidence type="ECO:0000256" key="3">
    <source>
        <dbReference type="ARBA" id="ARBA00023295"/>
    </source>
</evidence>
<keyword evidence="2" id="KW-0378">Hydrolase</keyword>
<dbReference type="Proteomes" id="UP000029981">
    <property type="component" value="Chromosome 1"/>
</dbReference>
<dbReference type="GO" id="GO:0005975">
    <property type="term" value="P:carbohydrate metabolic process"/>
    <property type="evidence" value="ECO:0007669"/>
    <property type="project" value="InterPro"/>
</dbReference>
<keyword evidence="6" id="KW-1185">Reference proteome</keyword>
<reference evidence="5 6" key="2">
    <citation type="journal article" date="2009" name="PLoS ONE">
        <title>An integrated genetic and cytogenetic map of the cucumber genome.</title>
        <authorList>
            <person name="Ren Y."/>
            <person name="Zhang Z."/>
            <person name="Liu J."/>
            <person name="Staub J.E."/>
            <person name="Han Y."/>
            <person name="Cheng Z."/>
            <person name="Li X."/>
            <person name="Lu J."/>
            <person name="Miao H."/>
            <person name="Kang H."/>
            <person name="Xie B."/>
            <person name="Gu X."/>
            <person name="Wang X."/>
            <person name="Du Y."/>
            <person name="Jin W."/>
            <person name="Huang S."/>
        </authorList>
    </citation>
    <scope>NUCLEOTIDE SEQUENCE [LARGE SCALE GENOMIC DNA]</scope>
    <source>
        <strain evidence="6">cv. 9930</strain>
    </source>
</reference>
<evidence type="ECO:0000256" key="4">
    <source>
        <dbReference type="RuleBase" id="RU003690"/>
    </source>
</evidence>
<evidence type="ECO:0000256" key="1">
    <source>
        <dbReference type="ARBA" id="ARBA00010838"/>
    </source>
</evidence>
<keyword evidence="3" id="KW-0326">Glycosidase</keyword>
<sequence>MAEEAPDSSFIPTVIRRSTFPPGFVFGSASSAYQYEGAAFEYGRTPSIWDTYTHLHPERIDDGSNADVTVDQYHRYPVDVEIIKKIGFDAYRFSISWSRVLPSKDLSIT</sequence>
<organism evidence="5 6">
    <name type="scientific">Cucumis sativus</name>
    <name type="common">Cucumber</name>
    <dbReference type="NCBI Taxonomy" id="3659"/>
    <lineage>
        <taxon>Eukaryota</taxon>
        <taxon>Viridiplantae</taxon>
        <taxon>Streptophyta</taxon>
        <taxon>Embryophyta</taxon>
        <taxon>Tracheophyta</taxon>
        <taxon>Spermatophyta</taxon>
        <taxon>Magnoliopsida</taxon>
        <taxon>eudicotyledons</taxon>
        <taxon>Gunneridae</taxon>
        <taxon>Pentapetalae</taxon>
        <taxon>rosids</taxon>
        <taxon>fabids</taxon>
        <taxon>Cucurbitales</taxon>
        <taxon>Cucurbitaceae</taxon>
        <taxon>Benincaseae</taxon>
        <taxon>Cucumis</taxon>
    </lineage>
</organism>
<comment type="similarity">
    <text evidence="1 4">Belongs to the glycosyl hydrolase 1 family.</text>
</comment>
<evidence type="ECO:0000313" key="5">
    <source>
        <dbReference type="EMBL" id="KGN66458.1"/>
    </source>
</evidence>
<dbReference type="STRING" id="3659.A0A0A0LXF8"/>
<dbReference type="InterPro" id="IPR033132">
    <property type="entry name" value="GH_1_N_CS"/>
</dbReference>
<dbReference type="PROSITE" id="PS00653">
    <property type="entry name" value="GLYCOSYL_HYDROL_F1_2"/>
    <property type="match status" value="1"/>
</dbReference>
<accession>A0A0A0LXF8</accession>
<dbReference type="SUPFAM" id="SSF51445">
    <property type="entry name" value="(Trans)glycosidases"/>
    <property type="match status" value="1"/>
</dbReference>
<gene>
    <name evidence="5" type="ORF">Csa_1G612330</name>
</gene>
<dbReference type="AlphaFoldDB" id="A0A0A0LXF8"/>
<dbReference type="PANTHER" id="PTHR10353">
    <property type="entry name" value="GLYCOSYL HYDROLASE"/>
    <property type="match status" value="1"/>
</dbReference>
<name>A0A0A0LXF8_CUCSA</name>
<dbReference type="GO" id="GO:0008422">
    <property type="term" value="F:beta-glucosidase activity"/>
    <property type="evidence" value="ECO:0007669"/>
    <property type="project" value="UniProtKB-ARBA"/>
</dbReference>
<dbReference type="InterPro" id="IPR017853">
    <property type="entry name" value="GH"/>
</dbReference>
<dbReference type="Gene3D" id="3.20.20.80">
    <property type="entry name" value="Glycosidases"/>
    <property type="match status" value="1"/>
</dbReference>
<reference evidence="5 6" key="3">
    <citation type="journal article" date="2010" name="BMC Genomics">
        <title>Transcriptome sequencing and comparative analysis of cucumber flowers with different sex types.</title>
        <authorList>
            <person name="Guo S."/>
            <person name="Zheng Y."/>
            <person name="Joung J.G."/>
            <person name="Liu S."/>
            <person name="Zhang Z."/>
            <person name="Crasta O.R."/>
            <person name="Sobral B.W."/>
            <person name="Xu Y."/>
            <person name="Huang S."/>
            <person name="Fei Z."/>
        </authorList>
    </citation>
    <scope>NUCLEOTIDE SEQUENCE [LARGE SCALE GENOMIC DNA]</scope>
    <source>
        <strain evidence="6">cv. 9930</strain>
    </source>
</reference>
<dbReference type="InterPro" id="IPR001360">
    <property type="entry name" value="Glyco_hydro_1"/>
</dbReference>
<evidence type="ECO:0008006" key="7">
    <source>
        <dbReference type="Google" id="ProtNLM"/>
    </source>
</evidence>
<dbReference type="PANTHER" id="PTHR10353:SF137">
    <property type="entry name" value="MYROSINASE 3-RELATED"/>
    <property type="match status" value="1"/>
</dbReference>
<dbReference type="Gramene" id="KGN66458">
    <property type="protein sequence ID" value="KGN66458"/>
    <property type="gene ID" value="Csa_1G612330"/>
</dbReference>
<reference evidence="5 6" key="4">
    <citation type="journal article" date="2011" name="BMC Genomics">
        <title>RNA-Seq improves annotation of protein-coding genes in the cucumber genome.</title>
        <authorList>
            <person name="Li Z."/>
            <person name="Zhang Z."/>
            <person name="Yan P."/>
            <person name="Huang S."/>
            <person name="Fei Z."/>
            <person name="Lin K."/>
        </authorList>
    </citation>
    <scope>NUCLEOTIDE SEQUENCE [LARGE SCALE GENOMIC DNA]</scope>
    <source>
        <strain evidence="6">cv. 9930</strain>
    </source>
</reference>
<proteinExistence type="inferred from homology"/>
<dbReference type="EMBL" id="CM002922">
    <property type="protein sequence ID" value="KGN66458.1"/>
    <property type="molecule type" value="Genomic_DNA"/>
</dbReference>
<evidence type="ECO:0000313" key="6">
    <source>
        <dbReference type="Proteomes" id="UP000029981"/>
    </source>
</evidence>
<reference evidence="5 6" key="1">
    <citation type="journal article" date="2009" name="Nat. Genet.">
        <title>The genome of the cucumber, Cucumis sativus L.</title>
        <authorList>
            <person name="Huang S."/>
            <person name="Li R."/>
            <person name="Zhang Z."/>
            <person name="Li L."/>
            <person name="Gu X."/>
            <person name="Fan W."/>
            <person name="Lucas W.J."/>
            <person name="Wang X."/>
            <person name="Xie B."/>
            <person name="Ni P."/>
            <person name="Ren Y."/>
            <person name="Zhu H."/>
            <person name="Li J."/>
            <person name="Lin K."/>
            <person name="Jin W."/>
            <person name="Fei Z."/>
            <person name="Li G."/>
            <person name="Staub J."/>
            <person name="Kilian A."/>
            <person name="van der Vossen E.A."/>
            <person name="Wu Y."/>
            <person name="Guo J."/>
            <person name="He J."/>
            <person name="Jia Z."/>
            <person name="Ren Y."/>
            <person name="Tian G."/>
            <person name="Lu Y."/>
            <person name="Ruan J."/>
            <person name="Qian W."/>
            <person name="Wang M."/>
            <person name="Huang Q."/>
            <person name="Li B."/>
            <person name="Xuan Z."/>
            <person name="Cao J."/>
            <person name="Asan"/>
            <person name="Wu Z."/>
            <person name="Zhang J."/>
            <person name="Cai Q."/>
            <person name="Bai Y."/>
            <person name="Zhao B."/>
            <person name="Han Y."/>
            <person name="Li Y."/>
            <person name="Li X."/>
            <person name="Wang S."/>
            <person name="Shi Q."/>
            <person name="Liu S."/>
            <person name="Cho W.K."/>
            <person name="Kim J.Y."/>
            <person name="Xu Y."/>
            <person name="Heller-Uszynska K."/>
            <person name="Miao H."/>
            <person name="Cheng Z."/>
            <person name="Zhang S."/>
            <person name="Wu J."/>
            <person name="Yang Y."/>
            <person name="Kang H."/>
            <person name="Li M."/>
            <person name="Liang H."/>
            <person name="Ren X."/>
            <person name="Shi Z."/>
            <person name="Wen M."/>
            <person name="Jian M."/>
            <person name="Yang H."/>
            <person name="Zhang G."/>
            <person name="Yang Z."/>
            <person name="Chen R."/>
            <person name="Liu S."/>
            <person name="Li J."/>
            <person name="Ma L."/>
            <person name="Liu H."/>
            <person name="Zhou Y."/>
            <person name="Zhao J."/>
            <person name="Fang X."/>
            <person name="Li G."/>
            <person name="Fang L."/>
            <person name="Li Y."/>
            <person name="Liu D."/>
            <person name="Zheng H."/>
            <person name="Zhang Y."/>
            <person name="Qin N."/>
            <person name="Li Z."/>
            <person name="Yang G."/>
            <person name="Yang S."/>
            <person name="Bolund L."/>
            <person name="Kristiansen K."/>
            <person name="Zheng H."/>
            <person name="Li S."/>
            <person name="Zhang X."/>
            <person name="Yang H."/>
            <person name="Wang J."/>
            <person name="Sun R."/>
            <person name="Zhang B."/>
            <person name="Jiang S."/>
            <person name="Wang J."/>
            <person name="Du Y."/>
            <person name="Li S."/>
        </authorList>
    </citation>
    <scope>NUCLEOTIDE SEQUENCE [LARGE SCALE GENOMIC DNA]</scope>
    <source>
        <strain evidence="6">cv. 9930</strain>
    </source>
</reference>
<evidence type="ECO:0000256" key="2">
    <source>
        <dbReference type="ARBA" id="ARBA00022801"/>
    </source>
</evidence>